<dbReference type="GO" id="GO:0005886">
    <property type="term" value="C:plasma membrane"/>
    <property type="evidence" value="ECO:0007669"/>
    <property type="project" value="UniProtKB-SubCell"/>
</dbReference>
<sequence>MGKSKKNIILLILVVILVISPLIINSKAEFLGADDKAEEAITEINPNYKPWFENIWEPPSGEVESLIFAVQASLGAGVICYFFGYLRGKKKVIDTAKKGLKCEK</sequence>
<dbReference type="InterPro" id="IPR003705">
    <property type="entry name" value="CbiN"/>
</dbReference>
<evidence type="ECO:0000256" key="6">
    <source>
        <dbReference type="ARBA" id="ARBA00022989"/>
    </source>
</evidence>
<evidence type="ECO:0000256" key="4">
    <source>
        <dbReference type="ARBA" id="ARBA00022573"/>
    </source>
</evidence>
<dbReference type="PANTHER" id="PTHR38662:SF1">
    <property type="entry name" value="COBALT TRANSPORT PROTEIN CBIN"/>
    <property type="match status" value="1"/>
</dbReference>
<dbReference type="RefSeq" id="WP_138210326.1">
    <property type="nucleotide sequence ID" value="NZ_CBCRUQ010000005.1"/>
</dbReference>
<dbReference type="GO" id="GO:0009236">
    <property type="term" value="P:cobalamin biosynthetic process"/>
    <property type="evidence" value="ECO:0007669"/>
    <property type="project" value="UniProtKB-UniRule"/>
</dbReference>
<comment type="subunit">
    <text evidence="10">Forms an energy-coupling factor (ECF) transporter complex composed of an ATP-binding protein (A component, CbiO), a transmembrane protein (T component, CbiQ) and 2 possible substrate-capture proteins (S components, CbiM and CbiN) of unknown stoichimetry.</text>
</comment>
<dbReference type="Proteomes" id="UP000308489">
    <property type="component" value="Chromosome 1"/>
</dbReference>
<keyword evidence="12" id="KW-1185">Reference proteome</keyword>
<evidence type="ECO:0000256" key="2">
    <source>
        <dbReference type="ARBA" id="ARBA00022448"/>
    </source>
</evidence>
<keyword evidence="3 10" id="KW-1003">Cell membrane</keyword>
<name>A0A4U9RGN6_HATHI</name>
<comment type="subcellular location">
    <subcellularLocation>
        <location evidence="10">Cell membrane</location>
        <topology evidence="10">Multi-pass membrane protein</topology>
    </subcellularLocation>
</comment>
<organism evidence="11 12">
    <name type="scientific">Hathewaya histolytica</name>
    <name type="common">Clostridium histolyticum</name>
    <dbReference type="NCBI Taxonomy" id="1498"/>
    <lineage>
        <taxon>Bacteria</taxon>
        <taxon>Bacillati</taxon>
        <taxon>Bacillota</taxon>
        <taxon>Clostridia</taxon>
        <taxon>Eubacteriales</taxon>
        <taxon>Clostridiaceae</taxon>
        <taxon>Hathewaya</taxon>
    </lineage>
</organism>
<evidence type="ECO:0000313" key="12">
    <source>
        <dbReference type="Proteomes" id="UP000308489"/>
    </source>
</evidence>
<comment type="similarity">
    <text evidence="10">Belongs to the CbiN family.</text>
</comment>
<dbReference type="Pfam" id="PF02553">
    <property type="entry name" value="CbiN"/>
    <property type="match status" value="1"/>
</dbReference>
<keyword evidence="6 10" id="KW-1133">Transmembrane helix</keyword>
<gene>
    <name evidence="10 11" type="primary">cbiN</name>
    <name evidence="11" type="ORF">NCTC503_01700</name>
</gene>
<feature type="transmembrane region" description="Helical" evidence="10">
    <location>
        <begin position="7"/>
        <end position="24"/>
    </location>
</feature>
<evidence type="ECO:0000256" key="8">
    <source>
        <dbReference type="ARBA" id="ARBA00023136"/>
    </source>
</evidence>
<keyword evidence="7 10" id="KW-0406">Ion transport</keyword>
<keyword evidence="4 10" id="KW-0169">Cobalamin biosynthesis</keyword>
<comment type="function">
    <text evidence="10">Part of the energy-coupling factor (ECF) transporter complex CbiMNOQ involved in cobalt import.</text>
</comment>
<dbReference type="NCBIfam" id="NF002780">
    <property type="entry name" value="PRK02898.1"/>
    <property type="match status" value="1"/>
</dbReference>
<accession>A0A4U9RGN6</accession>
<keyword evidence="8 10" id="KW-0472">Membrane</keyword>
<evidence type="ECO:0000256" key="5">
    <source>
        <dbReference type="ARBA" id="ARBA00022692"/>
    </source>
</evidence>
<dbReference type="UniPathway" id="UPA00148"/>
<evidence type="ECO:0000256" key="7">
    <source>
        <dbReference type="ARBA" id="ARBA00023065"/>
    </source>
</evidence>
<dbReference type="OrthoDB" id="1551318at2"/>
<keyword evidence="9 10" id="KW-0170">Cobalt</keyword>
<evidence type="ECO:0000256" key="1">
    <source>
        <dbReference type="ARBA" id="ARBA00022426"/>
    </source>
</evidence>
<evidence type="ECO:0000256" key="10">
    <source>
        <dbReference type="HAMAP-Rule" id="MF_00330"/>
    </source>
</evidence>
<reference evidence="11 12" key="1">
    <citation type="submission" date="2019-05" db="EMBL/GenBank/DDBJ databases">
        <authorList>
            <consortium name="Pathogen Informatics"/>
        </authorList>
    </citation>
    <scope>NUCLEOTIDE SEQUENCE [LARGE SCALE GENOMIC DNA]</scope>
    <source>
        <strain evidence="11 12">NCTC503</strain>
    </source>
</reference>
<proteinExistence type="inferred from homology"/>
<dbReference type="EMBL" id="LR590481">
    <property type="protein sequence ID" value="VTQ90929.1"/>
    <property type="molecule type" value="Genomic_DNA"/>
</dbReference>
<dbReference type="GO" id="GO:0015087">
    <property type="term" value="F:cobalt ion transmembrane transporter activity"/>
    <property type="evidence" value="ECO:0007669"/>
    <property type="project" value="UniProtKB-UniRule"/>
</dbReference>
<evidence type="ECO:0000256" key="3">
    <source>
        <dbReference type="ARBA" id="ARBA00022475"/>
    </source>
</evidence>
<evidence type="ECO:0000256" key="9">
    <source>
        <dbReference type="ARBA" id="ARBA00023285"/>
    </source>
</evidence>
<keyword evidence="1 10" id="KW-0171">Cobalt transport</keyword>
<feature type="transmembrane region" description="Helical" evidence="10">
    <location>
        <begin position="66"/>
        <end position="86"/>
    </location>
</feature>
<dbReference type="AlphaFoldDB" id="A0A4U9RGN6"/>
<dbReference type="PANTHER" id="PTHR38662">
    <property type="entry name" value="COBALT TRANSPORT PROTEIN CBIN"/>
    <property type="match status" value="1"/>
</dbReference>
<keyword evidence="5 10" id="KW-0812">Transmembrane</keyword>
<keyword evidence="2 10" id="KW-0813">Transport</keyword>
<comment type="pathway">
    <text evidence="10">Cofactor biosynthesis; adenosylcobalamin biosynthesis.</text>
</comment>
<protein>
    <recommendedName>
        <fullName evidence="10">Cobalt transport protein CbiN</fullName>
    </recommendedName>
    <alternativeName>
        <fullName evidence="10">Energy-coupling factor transporter probable substrate-capture protein CbiN</fullName>
        <shortName evidence="10">ECF transporter S component CbiN</shortName>
    </alternativeName>
</protein>
<dbReference type="NCBIfam" id="TIGR01165">
    <property type="entry name" value="cbiN"/>
    <property type="match status" value="1"/>
</dbReference>
<evidence type="ECO:0000313" key="11">
    <source>
        <dbReference type="EMBL" id="VTQ90929.1"/>
    </source>
</evidence>
<dbReference type="HAMAP" id="MF_00330">
    <property type="entry name" value="CbiN"/>
    <property type="match status" value="1"/>
</dbReference>
<dbReference type="KEGG" id="hhw:NCTC503_01700"/>